<dbReference type="InterPro" id="IPR017904">
    <property type="entry name" value="ADF/Cofilin"/>
</dbReference>
<dbReference type="SUPFAM" id="SSF55753">
    <property type="entry name" value="Actin depolymerizing proteins"/>
    <property type="match status" value="1"/>
</dbReference>
<gene>
    <name evidence="7" type="ORF">EURHEDRAFT_515122</name>
</gene>
<dbReference type="InterPro" id="IPR002108">
    <property type="entry name" value="ADF-H"/>
</dbReference>
<dbReference type="PROSITE" id="PS51263">
    <property type="entry name" value="ADF_H"/>
    <property type="match status" value="1"/>
</dbReference>
<dbReference type="Gene3D" id="3.40.20.10">
    <property type="entry name" value="Severin"/>
    <property type="match status" value="1"/>
</dbReference>
<evidence type="ECO:0000256" key="5">
    <source>
        <dbReference type="ARBA" id="ARBA00032427"/>
    </source>
</evidence>
<sequence length="163" mass="18351">MVSFADEEFVTSVSVGDDVVGVFNEFRTSANSKADRIKFVIFKISDNKKDVVVDEASTETDYEVFRNKLADAKDDKGKPAPRYAVYDVDYEIPNEGKRSKIVFIAWVPDDAPTLWRMVYASTKEDLKRALKITSEIHADDKSDIEWKTVLSDASNKKAAGLQD</sequence>
<dbReference type="EMBL" id="KK088421">
    <property type="protein sequence ID" value="EYE95739.1"/>
    <property type="molecule type" value="Genomic_DNA"/>
</dbReference>
<feature type="domain" description="ADF-H" evidence="6">
    <location>
        <begin position="10"/>
        <end position="154"/>
    </location>
</feature>
<dbReference type="GO" id="GO:0003779">
    <property type="term" value="F:actin binding"/>
    <property type="evidence" value="ECO:0007669"/>
    <property type="project" value="UniProtKB-KW"/>
</dbReference>
<dbReference type="STRING" id="1388766.A0A017SGF7"/>
<evidence type="ECO:0000259" key="6">
    <source>
        <dbReference type="PROSITE" id="PS51263"/>
    </source>
</evidence>
<dbReference type="Proteomes" id="UP000019804">
    <property type="component" value="Unassembled WGS sequence"/>
</dbReference>
<proteinExistence type="inferred from homology"/>
<dbReference type="SMART" id="SM00102">
    <property type="entry name" value="ADF"/>
    <property type="match status" value="1"/>
</dbReference>
<name>A0A017SGF7_ASPRC</name>
<dbReference type="RefSeq" id="XP_040639427.1">
    <property type="nucleotide sequence ID" value="XM_040786341.1"/>
</dbReference>
<dbReference type="CDD" id="cd11286">
    <property type="entry name" value="ADF_cofilin_like"/>
    <property type="match status" value="1"/>
</dbReference>
<dbReference type="PANTHER" id="PTHR11913">
    <property type="entry name" value="COFILIN-RELATED"/>
    <property type="match status" value="1"/>
</dbReference>
<dbReference type="GO" id="GO:0016363">
    <property type="term" value="C:nuclear matrix"/>
    <property type="evidence" value="ECO:0007669"/>
    <property type="project" value="UniProtKB-SubCell"/>
</dbReference>
<dbReference type="HOGENOM" id="CLU_094004_4_1_1"/>
<dbReference type="OrthoDB" id="10249245at2759"/>
<reference evidence="8" key="1">
    <citation type="journal article" date="2014" name="Nat. Commun.">
        <title>Genomic adaptations of the halophilic Dead Sea filamentous fungus Eurotium rubrum.</title>
        <authorList>
            <person name="Kis-Papo T."/>
            <person name="Weig A.R."/>
            <person name="Riley R."/>
            <person name="Persoh D."/>
            <person name="Salamov A."/>
            <person name="Sun H."/>
            <person name="Lipzen A."/>
            <person name="Wasser S.P."/>
            <person name="Rambold G."/>
            <person name="Grigoriev I.V."/>
            <person name="Nevo E."/>
        </authorList>
    </citation>
    <scope>NUCLEOTIDE SEQUENCE [LARGE SCALE GENOMIC DNA]</scope>
    <source>
        <strain evidence="8">CBS 135680</strain>
    </source>
</reference>
<dbReference type="GO" id="GO:0030042">
    <property type="term" value="P:actin filament depolymerization"/>
    <property type="evidence" value="ECO:0007669"/>
    <property type="project" value="InterPro"/>
</dbReference>
<comment type="subcellular location">
    <subcellularLocation>
        <location evidence="1">Nucleus matrix</location>
    </subcellularLocation>
</comment>
<keyword evidence="8" id="KW-1185">Reference proteome</keyword>
<evidence type="ECO:0000256" key="1">
    <source>
        <dbReference type="ARBA" id="ARBA00004109"/>
    </source>
</evidence>
<comment type="similarity">
    <text evidence="2">Belongs to the actin-binding proteins ADF family.</text>
</comment>
<protein>
    <recommendedName>
        <fullName evidence="3">Cofilin</fullName>
    </recommendedName>
    <alternativeName>
        <fullName evidence="5">Actin-depolymerizing factor 1</fullName>
    </alternativeName>
</protein>
<keyword evidence="4" id="KW-0009">Actin-binding</keyword>
<dbReference type="Pfam" id="PF00241">
    <property type="entry name" value="Cofilin_ADF"/>
    <property type="match status" value="1"/>
</dbReference>
<evidence type="ECO:0000313" key="8">
    <source>
        <dbReference type="Proteomes" id="UP000019804"/>
    </source>
</evidence>
<evidence type="ECO:0000256" key="3">
    <source>
        <dbReference type="ARBA" id="ARBA00015630"/>
    </source>
</evidence>
<evidence type="ECO:0000313" key="7">
    <source>
        <dbReference type="EMBL" id="EYE95739.1"/>
    </source>
</evidence>
<dbReference type="InterPro" id="IPR029006">
    <property type="entry name" value="ADF-H/Gelsolin-like_dom_sf"/>
</dbReference>
<organism evidence="7 8">
    <name type="scientific">Aspergillus ruber (strain CBS 135680)</name>
    <dbReference type="NCBI Taxonomy" id="1388766"/>
    <lineage>
        <taxon>Eukaryota</taxon>
        <taxon>Fungi</taxon>
        <taxon>Dikarya</taxon>
        <taxon>Ascomycota</taxon>
        <taxon>Pezizomycotina</taxon>
        <taxon>Eurotiomycetes</taxon>
        <taxon>Eurotiomycetidae</taxon>
        <taxon>Eurotiales</taxon>
        <taxon>Aspergillaceae</taxon>
        <taxon>Aspergillus</taxon>
        <taxon>Aspergillus subgen. Aspergillus</taxon>
    </lineage>
</organism>
<dbReference type="AlphaFoldDB" id="A0A017SGF7"/>
<accession>A0A017SGF7</accession>
<dbReference type="GeneID" id="63701465"/>
<dbReference type="GO" id="GO:0015629">
    <property type="term" value="C:actin cytoskeleton"/>
    <property type="evidence" value="ECO:0007669"/>
    <property type="project" value="InterPro"/>
</dbReference>
<evidence type="ECO:0000256" key="2">
    <source>
        <dbReference type="ARBA" id="ARBA00006844"/>
    </source>
</evidence>
<evidence type="ECO:0000256" key="4">
    <source>
        <dbReference type="ARBA" id="ARBA00023203"/>
    </source>
</evidence>